<sequence>MSKPKTLRAKLQSAIDYYYYMTPYNLMSTGEKIAFHMISMALLLLLVYSSYRSLHKTLSILYYTQVFKFFLGYIDNLLSTFGLPTIVWVKINEASALTDNFNVSSKMMSIF</sequence>
<reference evidence="3" key="1">
    <citation type="submission" date="2016-05" db="EMBL/GenBank/DDBJ databases">
        <title>Comparative genomics of biotechnologically important yeasts.</title>
        <authorList>
            <consortium name="DOE Joint Genome Institute"/>
            <person name="Riley R."/>
            <person name="Haridas S."/>
            <person name="Wolfe K.H."/>
            <person name="Lopes M.R."/>
            <person name="Hittinger C.T."/>
            <person name="Goker M."/>
            <person name="Salamov A."/>
            <person name="Wisecaver J."/>
            <person name="Long T.M."/>
            <person name="Aerts A.L."/>
            <person name="Barry K."/>
            <person name="Choi C."/>
            <person name="Clum A."/>
            <person name="Coughlan A.Y."/>
            <person name="Deshpande S."/>
            <person name="Douglass A.P."/>
            <person name="Hanson S.J."/>
            <person name="Klenk H.-P."/>
            <person name="Labutti K."/>
            <person name="Lapidus A."/>
            <person name="Lindquist E."/>
            <person name="Lipzen A."/>
            <person name="Meier-Kolthoff J.P."/>
            <person name="Ohm R.A."/>
            <person name="Otillar R.P."/>
            <person name="Pangilinan J."/>
            <person name="Peng Y."/>
            <person name="Rokas A."/>
            <person name="Rosa C.A."/>
            <person name="Scheuner C."/>
            <person name="Sibirny A.A."/>
            <person name="Slot J.C."/>
            <person name="Stielow J.B."/>
            <person name="Sun H."/>
            <person name="Kurtzman C.P."/>
            <person name="Blackwell M."/>
            <person name="Grigoriev I.V."/>
            <person name="Jeffries T.W."/>
        </authorList>
    </citation>
    <scope>NUCLEOTIDE SEQUENCE [LARGE SCALE GENOMIC DNA]</scope>
    <source>
        <strain evidence="3">NRRL Y-2460</strain>
    </source>
</reference>
<dbReference type="AlphaFoldDB" id="A0A1E4TUE9"/>
<evidence type="ECO:0000256" key="1">
    <source>
        <dbReference type="SAM" id="Phobius"/>
    </source>
</evidence>
<keyword evidence="1" id="KW-1133">Transmembrane helix</keyword>
<dbReference type="Proteomes" id="UP000094236">
    <property type="component" value="Unassembled WGS sequence"/>
</dbReference>
<keyword evidence="3" id="KW-1185">Reference proteome</keyword>
<dbReference type="EMBL" id="KV454014">
    <property type="protein sequence ID" value="ODV95347.1"/>
    <property type="molecule type" value="Genomic_DNA"/>
</dbReference>
<accession>A0A1E4TUE9</accession>
<feature type="transmembrane region" description="Helical" evidence="1">
    <location>
        <begin position="33"/>
        <end position="51"/>
    </location>
</feature>
<keyword evidence="1" id="KW-0812">Transmembrane</keyword>
<evidence type="ECO:0000313" key="2">
    <source>
        <dbReference type="EMBL" id="ODV95347.1"/>
    </source>
</evidence>
<protein>
    <submittedName>
        <fullName evidence="2">Uncharacterized protein</fullName>
    </submittedName>
</protein>
<evidence type="ECO:0000313" key="3">
    <source>
        <dbReference type="Proteomes" id="UP000094236"/>
    </source>
</evidence>
<proteinExistence type="predicted"/>
<organism evidence="2 3">
    <name type="scientific">Pachysolen tannophilus NRRL Y-2460</name>
    <dbReference type="NCBI Taxonomy" id="669874"/>
    <lineage>
        <taxon>Eukaryota</taxon>
        <taxon>Fungi</taxon>
        <taxon>Dikarya</taxon>
        <taxon>Ascomycota</taxon>
        <taxon>Saccharomycotina</taxon>
        <taxon>Pichiomycetes</taxon>
        <taxon>Pachysolenaceae</taxon>
        <taxon>Pachysolen</taxon>
    </lineage>
</organism>
<gene>
    <name evidence="2" type="ORF">PACTADRAFT_3049</name>
</gene>
<name>A0A1E4TUE9_PACTA</name>
<keyword evidence="1" id="KW-0472">Membrane</keyword>